<sequence length="212" mass="24411">MTTIFSSLDPKFDKLPENAIVELEVMPFLKASKAILPVIDMLGTPFRTLRNDMDGNITKLTRKYELDPALNATFYSMLKAEIASKTTRCKDSAAIALLWLKRALEFQIMFLQQIVDDHKAGVHTDNLHGFCVHAYDATLRPYHTWIVQKLFPVISHMMPWRSSFLKTLAFDKDNMEDEVISQMDTFLVTLSANVNVIKEMYRDLDLDFQDKV</sequence>
<evidence type="ECO:0000313" key="3">
    <source>
        <dbReference type="EMBL" id="KAK2178001.1"/>
    </source>
</evidence>
<evidence type="ECO:0000313" key="4">
    <source>
        <dbReference type="Proteomes" id="UP001209878"/>
    </source>
</evidence>
<reference evidence="3" key="1">
    <citation type="journal article" date="2023" name="Mol. Biol. Evol.">
        <title>Third-Generation Sequencing Reveals the Adaptive Role of the Epigenome in Three Deep-Sea Polychaetes.</title>
        <authorList>
            <person name="Perez M."/>
            <person name="Aroh O."/>
            <person name="Sun Y."/>
            <person name="Lan Y."/>
            <person name="Juniper S.K."/>
            <person name="Young C.R."/>
            <person name="Angers B."/>
            <person name="Qian P.Y."/>
        </authorList>
    </citation>
    <scope>NUCLEOTIDE SEQUENCE</scope>
    <source>
        <strain evidence="3">R07B-5</strain>
    </source>
</reference>
<dbReference type="Pfam" id="PF08718">
    <property type="entry name" value="GLTP"/>
    <property type="match status" value="1"/>
</dbReference>
<proteinExistence type="predicted"/>
<dbReference type="PANTHER" id="PTHR10219">
    <property type="entry name" value="GLYCOLIPID TRANSFER PROTEIN-RELATED"/>
    <property type="match status" value="1"/>
</dbReference>
<dbReference type="GO" id="GO:0005829">
    <property type="term" value="C:cytosol"/>
    <property type="evidence" value="ECO:0007669"/>
    <property type="project" value="TreeGrafter"/>
</dbReference>
<dbReference type="GO" id="GO:1902388">
    <property type="term" value="F:ceramide 1-phosphate transfer activity"/>
    <property type="evidence" value="ECO:0007669"/>
    <property type="project" value="TreeGrafter"/>
</dbReference>
<dbReference type="Proteomes" id="UP001209878">
    <property type="component" value="Unassembled WGS sequence"/>
</dbReference>
<evidence type="ECO:0000259" key="2">
    <source>
        <dbReference type="Pfam" id="PF08718"/>
    </source>
</evidence>
<dbReference type="AlphaFoldDB" id="A0AAD9NRK9"/>
<dbReference type="InterPro" id="IPR014830">
    <property type="entry name" value="Glycolipid_transfer_prot_dom"/>
</dbReference>
<dbReference type="Gene3D" id="1.10.3520.10">
    <property type="entry name" value="Glycolipid transfer protein"/>
    <property type="match status" value="1"/>
</dbReference>
<organism evidence="3 4">
    <name type="scientific">Ridgeia piscesae</name>
    <name type="common">Tubeworm</name>
    <dbReference type="NCBI Taxonomy" id="27915"/>
    <lineage>
        <taxon>Eukaryota</taxon>
        <taxon>Metazoa</taxon>
        <taxon>Spiralia</taxon>
        <taxon>Lophotrochozoa</taxon>
        <taxon>Annelida</taxon>
        <taxon>Polychaeta</taxon>
        <taxon>Sedentaria</taxon>
        <taxon>Canalipalpata</taxon>
        <taxon>Sabellida</taxon>
        <taxon>Siboglinidae</taxon>
        <taxon>Ridgeia</taxon>
    </lineage>
</organism>
<protein>
    <recommendedName>
        <fullName evidence="2">Glycolipid transfer protein domain-containing protein</fullName>
    </recommendedName>
</protein>
<comment type="caution">
    <text evidence="3">The sequence shown here is derived from an EMBL/GenBank/DDBJ whole genome shotgun (WGS) entry which is preliminary data.</text>
</comment>
<dbReference type="GO" id="GO:0016020">
    <property type="term" value="C:membrane"/>
    <property type="evidence" value="ECO:0007669"/>
    <property type="project" value="TreeGrafter"/>
</dbReference>
<dbReference type="EMBL" id="JAODUO010000567">
    <property type="protein sequence ID" value="KAK2178001.1"/>
    <property type="molecule type" value="Genomic_DNA"/>
</dbReference>
<dbReference type="InterPro" id="IPR036497">
    <property type="entry name" value="GLTP_sf"/>
</dbReference>
<dbReference type="GO" id="GO:1902387">
    <property type="term" value="F:ceramide 1-phosphate binding"/>
    <property type="evidence" value="ECO:0007669"/>
    <property type="project" value="TreeGrafter"/>
</dbReference>
<evidence type="ECO:0000256" key="1">
    <source>
        <dbReference type="ARBA" id="ARBA00022448"/>
    </source>
</evidence>
<feature type="domain" description="Glycolipid transfer protein" evidence="2">
    <location>
        <begin position="24"/>
        <end position="169"/>
    </location>
</feature>
<keyword evidence="1" id="KW-0813">Transport</keyword>
<dbReference type="FunFam" id="1.10.3520.10:FF:000001">
    <property type="entry name" value="Pleckstrin domain-containing family A member 8"/>
    <property type="match status" value="1"/>
</dbReference>
<gene>
    <name evidence="3" type="ORF">NP493_568g01006</name>
</gene>
<dbReference type="SUPFAM" id="SSF110004">
    <property type="entry name" value="Glycolipid transfer protein, GLTP"/>
    <property type="match status" value="1"/>
</dbReference>
<accession>A0AAD9NRK9</accession>
<dbReference type="PANTHER" id="PTHR10219:SF25">
    <property type="entry name" value="PLECKSTRIN HOMOLOGY DOMAIN-CONTAINING FAMILY A MEMBER 8"/>
    <property type="match status" value="1"/>
</dbReference>
<name>A0AAD9NRK9_RIDPI</name>
<keyword evidence="4" id="KW-1185">Reference proteome</keyword>